<feature type="compositionally biased region" description="Basic and acidic residues" evidence="1">
    <location>
        <begin position="1"/>
        <end position="36"/>
    </location>
</feature>
<dbReference type="EnsemblMetazoa" id="ISCW014646-RA">
    <property type="protein sequence ID" value="ISCW014646-PA"/>
    <property type="gene ID" value="ISCW014646"/>
</dbReference>
<sequence>PGEKPHEKDDNQKMKDDSRNKRHGKLDESHKKEYSKSEASQTAWTKTESGTPPFRAPHALHQADGKKSDFVSKNNLKSTKKEAARNLVSSDETSLPEMVTLRADEVWEELKKKKDPGSGKCASLHNQIKSEKSTISERRKETGEKKEKDQQGTPKDKKISKTTKKTEKRIAAEEAMSPEIFTLKTDEVWGEVRNNKYTDIANKERKEGSARGKNEKEKELIDDGTKARHKQIEKYEKETELSRMSNRQANKKREGL</sequence>
<feature type="compositionally biased region" description="Basic and acidic residues" evidence="1">
    <location>
        <begin position="61"/>
        <end position="70"/>
    </location>
</feature>
<accession>A0A1S4LIM2</accession>
<name>A0A1S4LIM2_IXOSC</name>
<evidence type="ECO:0000313" key="3">
    <source>
        <dbReference type="Proteomes" id="UP000001555"/>
    </source>
</evidence>
<feature type="compositionally biased region" description="Basic and acidic residues" evidence="1">
    <location>
        <begin position="194"/>
        <end position="241"/>
    </location>
</feature>
<feature type="region of interest" description="Disordered" evidence="1">
    <location>
        <begin position="110"/>
        <end position="171"/>
    </location>
</feature>
<keyword evidence="3" id="KW-1185">Reference proteome</keyword>
<feature type="compositionally biased region" description="Basic and acidic residues" evidence="1">
    <location>
        <begin position="128"/>
        <end position="171"/>
    </location>
</feature>
<reference evidence="2" key="2">
    <citation type="submission" date="2020-05" db="UniProtKB">
        <authorList>
            <consortium name="EnsemblMetazoa"/>
        </authorList>
    </citation>
    <scope>IDENTIFICATION</scope>
    <source>
        <strain evidence="2">wikel</strain>
    </source>
</reference>
<feature type="region of interest" description="Disordered" evidence="1">
    <location>
        <begin position="1"/>
        <end position="96"/>
    </location>
</feature>
<reference evidence="3" key="1">
    <citation type="submission" date="2008-03" db="EMBL/GenBank/DDBJ databases">
        <title>Annotation of Ixodes scapularis.</title>
        <authorList>
            <consortium name="Ixodes scapularis Genome Project Consortium"/>
            <person name="Caler E."/>
            <person name="Hannick L.I."/>
            <person name="Bidwell S."/>
            <person name="Joardar V."/>
            <person name="Thiagarajan M."/>
            <person name="Amedeo P."/>
            <person name="Galinsky K.J."/>
            <person name="Schobel S."/>
            <person name="Inman J."/>
            <person name="Hostetler J."/>
            <person name="Miller J."/>
            <person name="Hammond M."/>
            <person name="Megy K."/>
            <person name="Lawson D."/>
            <person name="Kodira C."/>
            <person name="Sutton G."/>
            <person name="Meyer J."/>
            <person name="Hill C.A."/>
            <person name="Birren B."/>
            <person name="Nene V."/>
            <person name="Collins F."/>
            <person name="Alarcon-Chaidez F."/>
            <person name="Wikel S."/>
            <person name="Strausberg R."/>
        </authorList>
    </citation>
    <scope>NUCLEOTIDE SEQUENCE [LARGE SCALE GENOMIC DNA]</scope>
    <source>
        <strain evidence="3">Wikel</strain>
    </source>
</reference>
<proteinExistence type="predicted"/>
<feature type="region of interest" description="Disordered" evidence="1">
    <location>
        <begin position="194"/>
        <end position="256"/>
    </location>
</feature>
<evidence type="ECO:0000256" key="1">
    <source>
        <dbReference type="SAM" id="MobiDB-lite"/>
    </source>
</evidence>
<dbReference type="EMBL" id="ABJB011027959">
    <property type="status" value="NOT_ANNOTATED_CDS"/>
    <property type="molecule type" value="Genomic_DNA"/>
</dbReference>
<dbReference type="AlphaFoldDB" id="A0A1S4LIM2"/>
<protein>
    <submittedName>
        <fullName evidence="2">Uncharacterized protein</fullName>
    </submittedName>
</protein>
<dbReference type="Proteomes" id="UP000001555">
    <property type="component" value="Unassembled WGS sequence"/>
</dbReference>
<evidence type="ECO:0000313" key="2">
    <source>
        <dbReference type="EnsemblMetazoa" id="ISCW014646-PA"/>
    </source>
</evidence>
<dbReference type="InParanoid" id="A0A1S4LIM2"/>
<dbReference type="VEuPathDB" id="VectorBase:ISCW014646"/>
<organism evidence="2 3">
    <name type="scientific">Ixodes scapularis</name>
    <name type="common">Black-legged tick</name>
    <name type="synonym">Deer tick</name>
    <dbReference type="NCBI Taxonomy" id="6945"/>
    <lineage>
        <taxon>Eukaryota</taxon>
        <taxon>Metazoa</taxon>
        <taxon>Ecdysozoa</taxon>
        <taxon>Arthropoda</taxon>
        <taxon>Chelicerata</taxon>
        <taxon>Arachnida</taxon>
        <taxon>Acari</taxon>
        <taxon>Parasitiformes</taxon>
        <taxon>Ixodida</taxon>
        <taxon>Ixodoidea</taxon>
        <taxon>Ixodidae</taxon>
        <taxon>Ixodinae</taxon>
        <taxon>Ixodes</taxon>
    </lineage>
</organism>
<feature type="compositionally biased region" description="Polar residues" evidence="1">
    <location>
        <begin position="37"/>
        <end position="50"/>
    </location>
</feature>
<dbReference type="VEuPathDB" id="VectorBase:ISCI014646"/>